<evidence type="ECO:0000313" key="7">
    <source>
        <dbReference type="Proteomes" id="UP001296776"/>
    </source>
</evidence>
<dbReference type="InterPro" id="IPR051909">
    <property type="entry name" value="MFP_Cation_Efflux"/>
</dbReference>
<feature type="domain" description="CzcB-like barrel-sandwich hybrid" evidence="5">
    <location>
        <begin position="80"/>
        <end position="229"/>
    </location>
</feature>
<dbReference type="AlphaFoldDB" id="A0AAJ0X9K3"/>
<dbReference type="GO" id="GO:0015679">
    <property type="term" value="P:plasma membrane copper ion transport"/>
    <property type="evidence" value="ECO:0007669"/>
    <property type="project" value="TreeGrafter"/>
</dbReference>
<gene>
    <name evidence="6" type="ORF">CKO40_06280</name>
</gene>
<keyword evidence="7" id="KW-1185">Reference proteome</keyword>
<feature type="signal peptide" evidence="4">
    <location>
        <begin position="1"/>
        <end position="36"/>
    </location>
</feature>
<feature type="compositionally biased region" description="Polar residues" evidence="3">
    <location>
        <begin position="403"/>
        <end position="412"/>
    </location>
</feature>
<proteinExistence type="inferred from homology"/>
<dbReference type="GO" id="GO:0016020">
    <property type="term" value="C:membrane"/>
    <property type="evidence" value="ECO:0007669"/>
    <property type="project" value="InterPro"/>
</dbReference>
<keyword evidence="2" id="KW-0813">Transport</keyword>
<dbReference type="Gene3D" id="2.40.50.100">
    <property type="match status" value="1"/>
</dbReference>
<reference evidence="6" key="2">
    <citation type="journal article" date="2020" name="Microorganisms">
        <title>Osmotic Adaptation and Compatible Solute Biosynthesis of Phototrophic Bacteria as Revealed from Genome Analyses.</title>
        <authorList>
            <person name="Imhoff J.F."/>
            <person name="Rahn T."/>
            <person name="Kunzel S."/>
            <person name="Keller A."/>
            <person name="Neulinger S.C."/>
        </authorList>
    </citation>
    <scope>NUCLEOTIDE SEQUENCE</scope>
    <source>
        <strain evidence="6">DSM 11080</strain>
    </source>
</reference>
<dbReference type="Gene3D" id="2.40.420.20">
    <property type="match status" value="1"/>
</dbReference>
<sequence length="445" mass="47044">MIWSVCNRRWRRSVATLAKLVLAAALLALSATSAAAADRIPLTAAEQRSFGIALASPQPAEVTLSRRYPARVAVPNPQLRVVAARKAGVVETLLVAEGETVTAGQVLARLQSPDLVAAQSDYLESLTRLALAESQVTRDRMLQREGVIAERRLLESQARRDEHATLVEQRQQVLELAGMSTTDIDALARSRTLTTSLPVRAPIGGVVLEQMVSTGESLTAATPLYRIADLKPLWIEVHVPVDRIEGLAPGARALLPEVGIEGRIITIGRLVHREDQGVLVRAEVSAGAEQLRPGQFIEVQLAAAAEAGGRWRVPAEAMVRHAGAAYMFVARQGGFEPVSVRLIADEEGESVVAGPLTAADRIAAKGVVELKAAWLGAGADIGADIGADVGAEPAADCEPKPESGSNAASNVAPNPELGREPDGEPNAGADLKRETMPNRQQGAGR</sequence>
<dbReference type="Proteomes" id="UP001296776">
    <property type="component" value="Unassembled WGS sequence"/>
</dbReference>
<keyword evidence="4" id="KW-0732">Signal</keyword>
<evidence type="ECO:0000256" key="4">
    <source>
        <dbReference type="SAM" id="SignalP"/>
    </source>
</evidence>
<feature type="region of interest" description="Disordered" evidence="3">
    <location>
        <begin position="392"/>
        <end position="445"/>
    </location>
</feature>
<dbReference type="PANTHER" id="PTHR30097">
    <property type="entry name" value="CATION EFFLUX SYSTEM PROTEIN CUSB"/>
    <property type="match status" value="1"/>
</dbReference>
<dbReference type="GO" id="GO:0046914">
    <property type="term" value="F:transition metal ion binding"/>
    <property type="evidence" value="ECO:0007669"/>
    <property type="project" value="TreeGrafter"/>
</dbReference>
<dbReference type="GO" id="GO:0030288">
    <property type="term" value="C:outer membrane-bounded periplasmic space"/>
    <property type="evidence" value="ECO:0007669"/>
    <property type="project" value="TreeGrafter"/>
</dbReference>
<evidence type="ECO:0000256" key="1">
    <source>
        <dbReference type="ARBA" id="ARBA00009477"/>
    </source>
</evidence>
<reference evidence="6" key="1">
    <citation type="submission" date="2017-08" db="EMBL/GenBank/DDBJ databases">
        <authorList>
            <person name="Imhoff J.F."/>
            <person name="Rahn T."/>
            <person name="Kuenzel S."/>
            <person name="Neulinger S.C."/>
        </authorList>
    </citation>
    <scope>NUCLEOTIDE SEQUENCE</scope>
    <source>
        <strain evidence="6">DSM 11080</strain>
    </source>
</reference>
<dbReference type="EMBL" id="NRSJ01000007">
    <property type="protein sequence ID" value="MBK1704165.1"/>
    <property type="molecule type" value="Genomic_DNA"/>
</dbReference>
<feature type="chain" id="PRO_5042515000" evidence="4">
    <location>
        <begin position="37"/>
        <end position="445"/>
    </location>
</feature>
<comment type="caution">
    <text evidence="6">The sequence shown here is derived from an EMBL/GenBank/DDBJ whole genome shotgun (WGS) entry which is preliminary data.</text>
</comment>
<dbReference type="GO" id="GO:0022857">
    <property type="term" value="F:transmembrane transporter activity"/>
    <property type="evidence" value="ECO:0007669"/>
    <property type="project" value="InterPro"/>
</dbReference>
<dbReference type="NCBIfam" id="TIGR01730">
    <property type="entry name" value="RND_mfp"/>
    <property type="match status" value="1"/>
</dbReference>
<dbReference type="PANTHER" id="PTHR30097:SF4">
    <property type="entry name" value="SLR6042 PROTEIN"/>
    <property type="match status" value="1"/>
</dbReference>
<dbReference type="Pfam" id="PF25973">
    <property type="entry name" value="BSH_CzcB"/>
    <property type="match status" value="1"/>
</dbReference>
<protein>
    <submittedName>
        <fullName evidence="6">Efflux transporter periplasmic adaptor subunit</fullName>
    </submittedName>
</protein>
<accession>A0AAJ0X9K3</accession>
<comment type="similarity">
    <text evidence="1">Belongs to the membrane fusion protein (MFP) (TC 8.A.1) family.</text>
</comment>
<dbReference type="SUPFAM" id="SSF111369">
    <property type="entry name" value="HlyD-like secretion proteins"/>
    <property type="match status" value="1"/>
</dbReference>
<dbReference type="InterPro" id="IPR058647">
    <property type="entry name" value="BSH_CzcB-like"/>
</dbReference>
<dbReference type="GO" id="GO:0060003">
    <property type="term" value="P:copper ion export"/>
    <property type="evidence" value="ECO:0007669"/>
    <property type="project" value="TreeGrafter"/>
</dbReference>
<evidence type="ECO:0000256" key="2">
    <source>
        <dbReference type="ARBA" id="ARBA00022448"/>
    </source>
</evidence>
<evidence type="ECO:0000313" key="6">
    <source>
        <dbReference type="EMBL" id="MBK1704165.1"/>
    </source>
</evidence>
<dbReference type="InterPro" id="IPR006143">
    <property type="entry name" value="RND_pump_MFP"/>
</dbReference>
<name>A0AAJ0X9K3_9GAMM</name>
<evidence type="ECO:0000259" key="5">
    <source>
        <dbReference type="Pfam" id="PF25973"/>
    </source>
</evidence>
<evidence type="ECO:0000256" key="3">
    <source>
        <dbReference type="SAM" id="MobiDB-lite"/>
    </source>
</evidence>
<dbReference type="Gene3D" id="2.40.30.170">
    <property type="match status" value="1"/>
</dbReference>
<organism evidence="6 7">
    <name type="scientific">Halochromatium glycolicum</name>
    <dbReference type="NCBI Taxonomy" id="85075"/>
    <lineage>
        <taxon>Bacteria</taxon>
        <taxon>Pseudomonadati</taxon>
        <taxon>Pseudomonadota</taxon>
        <taxon>Gammaproteobacteria</taxon>
        <taxon>Chromatiales</taxon>
        <taxon>Chromatiaceae</taxon>
        <taxon>Halochromatium</taxon>
    </lineage>
</organism>